<sequence length="160" mass="17799">MVLHSTAAMSDSCSTKLVSLKVQTLTLKKRSVLAESPTLLLTCFTFSLQPLSLPATKIVFNRLNGKKYHHAAPALPADNQQEESFTPAHEENIKFVYEAWQEVVQQEQELSQRPEEAQGPVHYKESTPSPHMNSEYSNSSSSQLSSHYSILLKATLLLGV</sequence>
<evidence type="ECO:0000256" key="5">
    <source>
        <dbReference type="ARBA" id="ARBA00023242"/>
    </source>
</evidence>
<evidence type="ECO:0000313" key="8">
    <source>
        <dbReference type="Proteomes" id="UP000261640"/>
    </source>
</evidence>
<proteinExistence type="inferred from homology"/>
<dbReference type="Pfam" id="PF14799">
    <property type="entry name" value="FAM195"/>
    <property type="match status" value="1"/>
</dbReference>
<evidence type="ECO:0000256" key="2">
    <source>
        <dbReference type="ARBA" id="ARBA00004210"/>
    </source>
</evidence>
<accession>A0A7N8Y1V2</accession>
<comment type="similarity">
    <text evidence="3">Belongs to the MCRIP family.</text>
</comment>
<comment type="subcellular location">
    <subcellularLocation>
        <location evidence="2">Cytoplasm</location>
        <location evidence="2">Stress granule</location>
    </subcellularLocation>
    <subcellularLocation>
        <location evidence="1">Nucleus</location>
    </subcellularLocation>
</comment>
<dbReference type="GO" id="GO:0005634">
    <property type="term" value="C:nucleus"/>
    <property type="evidence" value="ECO:0007669"/>
    <property type="project" value="UniProtKB-SubCell"/>
</dbReference>
<evidence type="ECO:0000256" key="3">
    <source>
        <dbReference type="ARBA" id="ARBA00010821"/>
    </source>
</evidence>
<dbReference type="GeneTree" id="ENSGT00940000178042"/>
<feature type="region of interest" description="Disordered" evidence="6">
    <location>
        <begin position="107"/>
        <end position="141"/>
    </location>
</feature>
<protein>
    <submittedName>
        <fullName evidence="7">MAPK regulated corepressor interacting protein 2-like</fullName>
    </submittedName>
</protein>
<name>A0A7N8Y1V2_9TELE</name>
<reference evidence="7" key="1">
    <citation type="submission" date="2025-08" db="UniProtKB">
        <authorList>
            <consortium name="Ensembl"/>
        </authorList>
    </citation>
    <scope>IDENTIFICATION</scope>
</reference>
<keyword evidence="5" id="KW-0539">Nucleus</keyword>
<feature type="compositionally biased region" description="Low complexity" evidence="6">
    <location>
        <begin position="129"/>
        <end position="141"/>
    </location>
</feature>
<evidence type="ECO:0000256" key="6">
    <source>
        <dbReference type="SAM" id="MobiDB-lite"/>
    </source>
</evidence>
<dbReference type="GO" id="GO:0010494">
    <property type="term" value="C:cytoplasmic stress granule"/>
    <property type="evidence" value="ECO:0007669"/>
    <property type="project" value="UniProtKB-SubCell"/>
</dbReference>
<dbReference type="Ensembl" id="ENSMAMT00000069350.1">
    <property type="protein sequence ID" value="ENSMAMP00000058719.1"/>
    <property type="gene ID" value="ENSMAMG00000026271.1"/>
</dbReference>
<organism evidence="7 8">
    <name type="scientific">Mastacembelus armatus</name>
    <name type="common">zig-zag eel</name>
    <dbReference type="NCBI Taxonomy" id="205130"/>
    <lineage>
        <taxon>Eukaryota</taxon>
        <taxon>Metazoa</taxon>
        <taxon>Chordata</taxon>
        <taxon>Craniata</taxon>
        <taxon>Vertebrata</taxon>
        <taxon>Euteleostomi</taxon>
        <taxon>Actinopterygii</taxon>
        <taxon>Neopterygii</taxon>
        <taxon>Teleostei</taxon>
        <taxon>Neoteleostei</taxon>
        <taxon>Acanthomorphata</taxon>
        <taxon>Anabantaria</taxon>
        <taxon>Synbranchiformes</taxon>
        <taxon>Mastacembelidae</taxon>
        <taxon>Mastacembelus</taxon>
    </lineage>
</organism>
<keyword evidence="8" id="KW-1185">Reference proteome</keyword>
<evidence type="ECO:0000256" key="1">
    <source>
        <dbReference type="ARBA" id="ARBA00004123"/>
    </source>
</evidence>
<evidence type="ECO:0000256" key="4">
    <source>
        <dbReference type="ARBA" id="ARBA00022490"/>
    </source>
</evidence>
<evidence type="ECO:0000313" key="7">
    <source>
        <dbReference type="Ensembl" id="ENSMAMP00000058719.1"/>
    </source>
</evidence>
<dbReference type="AlphaFoldDB" id="A0A7N8Y1V2"/>
<dbReference type="InterPro" id="IPR029428">
    <property type="entry name" value="MCRIP"/>
</dbReference>
<reference evidence="7" key="2">
    <citation type="submission" date="2025-09" db="UniProtKB">
        <authorList>
            <consortium name="Ensembl"/>
        </authorList>
    </citation>
    <scope>IDENTIFICATION</scope>
</reference>
<dbReference type="Proteomes" id="UP000261640">
    <property type="component" value="Unplaced"/>
</dbReference>
<dbReference type="InParanoid" id="A0A7N8Y1V2"/>
<keyword evidence="4" id="KW-0963">Cytoplasm</keyword>